<organism evidence="2 3">
    <name type="scientific">Streptacidiphilus cavernicola</name>
    <dbReference type="NCBI Taxonomy" id="3342716"/>
    <lineage>
        <taxon>Bacteria</taxon>
        <taxon>Bacillati</taxon>
        <taxon>Actinomycetota</taxon>
        <taxon>Actinomycetes</taxon>
        <taxon>Kitasatosporales</taxon>
        <taxon>Streptomycetaceae</taxon>
        <taxon>Streptacidiphilus</taxon>
    </lineage>
</organism>
<dbReference type="EMBL" id="JBHFAB010000013">
    <property type="protein sequence ID" value="MFC1418618.1"/>
    <property type="molecule type" value="Genomic_DNA"/>
</dbReference>
<name>A0ABV6VYI9_9ACTN</name>
<comment type="caution">
    <text evidence="2">The sequence shown here is derived from an EMBL/GenBank/DDBJ whole genome shotgun (WGS) entry which is preliminary data.</text>
</comment>
<gene>
    <name evidence="2" type="ORF">ACEZDE_18570</name>
</gene>
<evidence type="ECO:0000256" key="1">
    <source>
        <dbReference type="SAM" id="MobiDB-lite"/>
    </source>
</evidence>
<reference evidence="2 3" key="1">
    <citation type="submission" date="2024-09" db="EMBL/GenBank/DDBJ databases">
        <authorList>
            <person name="Lee S.D."/>
        </authorList>
    </citation>
    <scope>NUCLEOTIDE SEQUENCE [LARGE SCALE GENOMIC DNA]</scope>
    <source>
        <strain evidence="2 3">N8-3</strain>
    </source>
</reference>
<dbReference type="Proteomes" id="UP001592531">
    <property type="component" value="Unassembled WGS sequence"/>
</dbReference>
<evidence type="ECO:0000313" key="3">
    <source>
        <dbReference type="Proteomes" id="UP001592531"/>
    </source>
</evidence>
<feature type="region of interest" description="Disordered" evidence="1">
    <location>
        <begin position="125"/>
        <end position="148"/>
    </location>
</feature>
<keyword evidence="3" id="KW-1185">Reference proteome</keyword>
<accession>A0ABV6VYI9</accession>
<sequence>MNVEIDLSWLLMVAEQYTPGDPRVTDYGSLVAAVTRHQAEIFDVLVYPEPEDRAAALMHQLIRVPALERNNELFATAVAFAYLVSGGANVATSTREMRSLARAVREGRIGVEAAAERLAGWIVDQLPDGEEDGPDGSDGAGEAGGGES</sequence>
<feature type="compositionally biased region" description="Gly residues" evidence="1">
    <location>
        <begin position="136"/>
        <end position="148"/>
    </location>
</feature>
<proteinExistence type="predicted"/>
<protein>
    <submittedName>
        <fullName evidence="2">Fic family toxin-antitoxin system, toxin component</fullName>
    </submittedName>
</protein>
<evidence type="ECO:0000313" key="2">
    <source>
        <dbReference type="EMBL" id="MFC1418618.1"/>
    </source>
</evidence>
<dbReference type="RefSeq" id="WP_380537415.1">
    <property type="nucleotide sequence ID" value="NZ_JBHFAB010000013.1"/>
</dbReference>